<dbReference type="NCBIfam" id="TIGR04268">
    <property type="entry name" value="FxSxx-COOH"/>
    <property type="match status" value="1"/>
</dbReference>
<gene>
    <name evidence="1" type="primary">fxsA</name>
    <name evidence="1" type="ORF">I4J89_16640</name>
</gene>
<dbReference type="AlphaFoldDB" id="A0A931CDU5"/>
<accession>A0A931CDU5</accession>
<evidence type="ECO:0000313" key="2">
    <source>
        <dbReference type="Proteomes" id="UP000598146"/>
    </source>
</evidence>
<dbReference type="RefSeq" id="WP_196414889.1">
    <property type="nucleotide sequence ID" value="NZ_JADQTO010000007.1"/>
</dbReference>
<protein>
    <submittedName>
        <fullName evidence="1">FXSXX-COOH protein</fullName>
    </submittedName>
</protein>
<dbReference type="Proteomes" id="UP000598146">
    <property type="component" value="Unassembled WGS sequence"/>
</dbReference>
<sequence>MVDLSDSSLAELVERDDSALAHALRRLTDDLARPGEPIAGFNSAV</sequence>
<dbReference type="InterPro" id="IPR026334">
    <property type="entry name" value="FxSxx-COOH"/>
</dbReference>
<name>A0A931CDU5_9ACTN</name>
<reference evidence="1" key="1">
    <citation type="submission" date="2020-11" db="EMBL/GenBank/DDBJ databases">
        <title>Isolation and identification of active actinomycetes.</title>
        <authorList>
            <person name="Sun X."/>
        </authorList>
    </citation>
    <scope>NUCLEOTIDE SEQUENCE</scope>
    <source>
        <strain evidence="1">NEAU-A11</strain>
    </source>
</reference>
<proteinExistence type="predicted"/>
<keyword evidence="2" id="KW-1185">Reference proteome</keyword>
<comment type="caution">
    <text evidence="1">The sequence shown here is derived from an EMBL/GenBank/DDBJ whole genome shotgun (WGS) entry which is preliminary data.</text>
</comment>
<organism evidence="1 2">
    <name type="scientific">Actinoplanes aureus</name>
    <dbReference type="NCBI Taxonomy" id="2792083"/>
    <lineage>
        <taxon>Bacteria</taxon>
        <taxon>Bacillati</taxon>
        <taxon>Actinomycetota</taxon>
        <taxon>Actinomycetes</taxon>
        <taxon>Micromonosporales</taxon>
        <taxon>Micromonosporaceae</taxon>
        <taxon>Actinoplanes</taxon>
    </lineage>
</organism>
<evidence type="ECO:0000313" key="1">
    <source>
        <dbReference type="EMBL" id="MBG0563080.1"/>
    </source>
</evidence>
<dbReference type="EMBL" id="JADQTO010000007">
    <property type="protein sequence ID" value="MBG0563080.1"/>
    <property type="molecule type" value="Genomic_DNA"/>
</dbReference>